<dbReference type="AlphaFoldDB" id="A0A9X4AIT8"/>
<reference evidence="4" key="1">
    <citation type="submission" date="2022-06" db="EMBL/GenBank/DDBJ databases">
        <title>Aquibacillus sp. a new bacterium isolated from soil saline samples.</title>
        <authorList>
            <person name="Galisteo C."/>
            <person name="De La Haba R."/>
            <person name="Sanchez-Porro C."/>
            <person name="Ventosa A."/>
        </authorList>
    </citation>
    <scope>NUCLEOTIDE SEQUENCE</scope>
    <source>
        <strain evidence="4">JCM 12387</strain>
    </source>
</reference>
<dbReference type="Pfam" id="PF00583">
    <property type="entry name" value="Acetyltransf_1"/>
    <property type="match status" value="1"/>
</dbReference>
<dbReference type="PROSITE" id="PS51186">
    <property type="entry name" value="GNAT"/>
    <property type="match status" value="1"/>
</dbReference>
<evidence type="ECO:0000313" key="5">
    <source>
        <dbReference type="Proteomes" id="UP001145072"/>
    </source>
</evidence>
<keyword evidence="1" id="KW-0808">Transferase</keyword>
<evidence type="ECO:0000256" key="2">
    <source>
        <dbReference type="ARBA" id="ARBA00023315"/>
    </source>
</evidence>
<comment type="caution">
    <text evidence="4">The sequence shown here is derived from an EMBL/GenBank/DDBJ whole genome shotgun (WGS) entry which is preliminary data.</text>
</comment>
<keyword evidence="2" id="KW-0012">Acyltransferase</keyword>
<dbReference type="CDD" id="cd04301">
    <property type="entry name" value="NAT_SF"/>
    <property type="match status" value="1"/>
</dbReference>
<dbReference type="PANTHER" id="PTHR43420">
    <property type="entry name" value="ACETYLTRANSFERASE"/>
    <property type="match status" value="1"/>
</dbReference>
<evidence type="ECO:0000313" key="4">
    <source>
        <dbReference type="EMBL" id="MDC3421074.1"/>
    </source>
</evidence>
<accession>A0A9X4AIT8</accession>
<dbReference type="Proteomes" id="UP001145072">
    <property type="component" value="Unassembled WGS sequence"/>
</dbReference>
<dbReference type="Gene3D" id="3.40.630.30">
    <property type="match status" value="1"/>
</dbReference>
<dbReference type="InterPro" id="IPR000182">
    <property type="entry name" value="GNAT_dom"/>
</dbReference>
<name>A0A9X4AIT8_9BACI</name>
<proteinExistence type="predicted"/>
<evidence type="ECO:0000256" key="1">
    <source>
        <dbReference type="ARBA" id="ARBA00022679"/>
    </source>
</evidence>
<sequence>MQTFKTKNFHPDDREQVVELFNKLKDKHTNVIYWWPGEEEHTWEYCPCVYERDKLIGKGQIMPISVANPGDNPHVVHQLYMNIKVDPDYDENSLIKEQLYEILHEKALQMKAYFSPGFKTFLRVGNFSNEIENNAFFQSIGFKHFSSNFWMDIDLRADRQSSIPRFEDQDIEIKMWEMKTEIEEQQYLQVENKIWPEDALTLHRLREYKERPHWTTFTAFYKGKIIGSVMAWERENEEKTGEIEDVFVVPEWRNKGIARHLLMLAVHYLQQKKLDRAILLVLTDNDSALNLYKSVGFKVKKEEQRFELEI</sequence>
<protein>
    <submittedName>
        <fullName evidence="4">GNAT family N-acetyltransferase</fullName>
    </submittedName>
</protein>
<evidence type="ECO:0000259" key="3">
    <source>
        <dbReference type="PROSITE" id="PS51186"/>
    </source>
</evidence>
<dbReference type="RefSeq" id="WP_259867708.1">
    <property type="nucleotide sequence ID" value="NZ_JAMQJZ010000008.1"/>
</dbReference>
<organism evidence="4 5">
    <name type="scientific">Aquibacillus koreensis</name>
    <dbReference type="NCBI Taxonomy" id="279446"/>
    <lineage>
        <taxon>Bacteria</taxon>
        <taxon>Bacillati</taxon>
        <taxon>Bacillota</taxon>
        <taxon>Bacilli</taxon>
        <taxon>Bacillales</taxon>
        <taxon>Bacillaceae</taxon>
        <taxon>Aquibacillus</taxon>
    </lineage>
</organism>
<keyword evidence="5" id="KW-1185">Reference proteome</keyword>
<dbReference type="GO" id="GO:0016747">
    <property type="term" value="F:acyltransferase activity, transferring groups other than amino-acyl groups"/>
    <property type="evidence" value="ECO:0007669"/>
    <property type="project" value="InterPro"/>
</dbReference>
<feature type="domain" description="N-acetyltransferase" evidence="3">
    <location>
        <begin position="173"/>
        <end position="310"/>
    </location>
</feature>
<gene>
    <name evidence="4" type="ORF">NC661_11910</name>
</gene>
<dbReference type="EMBL" id="JAMQJZ010000008">
    <property type="protein sequence ID" value="MDC3421074.1"/>
    <property type="molecule type" value="Genomic_DNA"/>
</dbReference>
<dbReference type="InterPro" id="IPR016181">
    <property type="entry name" value="Acyl_CoA_acyltransferase"/>
</dbReference>
<dbReference type="InterPro" id="IPR050680">
    <property type="entry name" value="YpeA/RimI_acetyltransf"/>
</dbReference>
<dbReference type="SUPFAM" id="SSF55729">
    <property type="entry name" value="Acyl-CoA N-acyltransferases (Nat)"/>
    <property type="match status" value="1"/>
</dbReference>